<dbReference type="InterPro" id="IPR043128">
    <property type="entry name" value="Rev_trsase/Diguanyl_cyclase"/>
</dbReference>
<keyword evidence="1" id="KW-0812">Transmembrane</keyword>
<organism evidence="4 5">
    <name type="scientific">Roseovarius aestuarii</name>
    <dbReference type="NCBI Taxonomy" id="475083"/>
    <lineage>
        <taxon>Bacteria</taxon>
        <taxon>Pseudomonadati</taxon>
        <taxon>Pseudomonadota</taxon>
        <taxon>Alphaproteobacteria</taxon>
        <taxon>Rhodobacterales</taxon>
        <taxon>Roseobacteraceae</taxon>
        <taxon>Roseovarius</taxon>
    </lineage>
</organism>
<reference evidence="4 5" key="1">
    <citation type="submission" date="2017-03" db="EMBL/GenBank/DDBJ databases">
        <authorList>
            <person name="Afonso C.L."/>
            <person name="Miller P.J."/>
            <person name="Scott M.A."/>
            <person name="Spackman E."/>
            <person name="Goraichik I."/>
            <person name="Dimitrov K.M."/>
            <person name="Suarez D.L."/>
            <person name="Swayne D.E."/>
        </authorList>
    </citation>
    <scope>NUCLEOTIDE SEQUENCE [LARGE SCALE GENOMIC DNA]</scope>
    <source>
        <strain evidence="4 5">CECT 7745</strain>
    </source>
</reference>
<dbReference type="Pfam" id="PF00990">
    <property type="entry name" value="GGDEF"/>
    <property type="match status" value="1"/>
</dbReference>
<dbReference type="Gene3D" id="3.20.20.450">
    <property type="entry name" value="EAL domain"/>
    <property type="match status" value="1"/>
</dbReference>
<keyword evidence="1" id="KW-0472">Membrane</keyword>
<dbReference type="InterPro" id="IPR035919">
    <property type="entry name" value="EAL_sf"/>
</dbReference>
<dbReference type="PROSITE" id="PS50887">
    <property type="entry name" value="GGDEF"/>
    <property type="match status" value="1"/>
</dbReference>
<dbReference type="Proteomes" id="UP000193224">
    <property type="component" value="Unassembled WGS sequence"/>
</dbReference>
<dbReference type="SMART" id="SM00267">
    <property type="entry name" value="GGDEF"/>
    <property type="match status" value="1"/>
</dbReference>
<keyword evidence="4" id="KW-0378">Hydrolase</keyword>
<name>A0A1X7BUX5_9RHOB</name>
<evidence type="ECO:0000313" key="4">
    <source>
        <dbReference type="EMBL" id="SMC13290.1"/>
    </source>
</evidence>
<dbReference type="PANTHER" id="PTHR44757:SF2">
    <property type="entry name" value="BIOFILM ARCHITECTURE MAINTENANCE PROTEIN MBAA"/>
    <property type="match status" value="1"/>
</dbReference>
<evidence type="ECO:0000259" key="3">
    <source>
        <dbReference type="PROSITE" id="PS50887"/>
    </source>
</evidence>
<protein>
    <submittedName>
        <fullName evidence="4">Cyclic di-GMP phosphodiesterase Gmr</fullName>
        <ecNumber evidence="4">3.1.4.52</ecNumber>
    </submittedName>
</protein>
<dbReference type="SMART" id="SM00052">
    <property type="entry name" value="EAL"/>
    <property type="match status" value="1"/>
</dbReference>
<dbReference type="PROSITE" id="PS50883">
    <property type="entry name" value="EAL"/>
    <property type="match status" value="1"/>
</dbReference>
<proteinExistence type="predicted"/>
<dbReference type="OrthoDB" id="9814202at2"/>
<dbReference type="NCBIfam" id="TIGR00254">
    <property type="entry name" value="GGDEF"/>
    <property type="match status" value="1"/>
</dbReference>
<feature type="transmembrane region" description="Helical" evidence="1">
    <location>
        <begin position="175"/>
        <end position="194"/>
    </location>
</feature>
<evidence type="ECO:0000256" key="1">
    <source>
        <dbReference type="SAM" id="Phobius"/>
    </source>
</evidence>
<feature type="domain" description="EAL" evidence="2">
    <location>
        <begin position="464"/>
        <end position="716"/>
    </location>
</feature>
<dbReference type="GO" id="GO:0071111">
    <property type="term" value="F:cyclic-guanylate-specific phosphodiesterase activity"/>
    <property type="evidence" value="ECO:0007669"/>
    <property type="project" value="UniProtKB-EC"/>
</dbReference>
<dbReference type="InterPro" id="IPR052155">
    <property type="entry name" value="Biofilm_reg_signaling"/>
</dbReference>
<dbReference type="CDD" id="cd01948">
    <property type="entry name" value="EAL"/>
    <property type="match status" value="1"/>
</dbReference>
<dbReference type="AlphaFoldDB" id="A0A1X7BUX5"/>
<sequence>MRHRNNTTTAKSGRALSKVLMRVTLLLALVLGVLAAFGQLYLDLRQQKIAVQDTAEAFLESIVPSAASAIYNYHQEAAEQAIEGLFTQQAIRRVSIRNDTEEVASSERDLEPTLPAFGPLSGSDEVLLARDLINPEATDGEKIGEILVIVDRSIVPPAIVRRMVSYFLFATVKNLIFGLALVALVYAALARYIVQIAEAAGRWRPGSGAIDVPEPPNFLKDTEIEVLGKRIEEMSGSAAFAIQTLEHSSLEVRKSNTELNEKSTQLSEAVKARTSELNAANRALKRQADRDALTGLLNRRAFDRQATRFMENACKKSLPVALIMIDIDCFKAYNDHYGHQAGDDCLKRIATSLNTLAGDDAAIVARYGGEEFICLIPGGGRNDGNELATRIHEAIRELAISHDRSGVSDMVTASIGLSWETCKPTIDLEALVSAADEALYEAKHNGRNRTVTSSKNIRERVRKRREIVGDLLAAVERREFEPYFQSQVDARSGRIVGMETLARWRRPDGTVVGPPDFMPTAEENDLVRLIDGIMFEKCAMFLRNAADRGIHLPGLSLNLSEDHLKDDALIERLKELRSCGKTPISVELLETTTLDDPSAELNWTLDKIRDLGIGIEIDDFGTGRTSIFSLMTLRPDRLKIARELVLPAHEGDLNRQLLSCVLEIAKSLEIDVIAEGVETPEQRDILLGLGCDIHQGFLYSRPISANNQMALLKQEQERKRAS</sequence>
<dbReference type="InterPro" id="IPR029787">
    <property type="entry name" value="Nucleotide_cyclase"/>
</dbReference>
<evidence type="ECO:0000259" key="2">
    <source>
        <dbReference type="PROSITE" id="PS50883"/>
    </source>
</evidence>
<dbReference type="SUPFAM" id="SSF55073">
    <property type="entry name" value="Nucleotide cyclase"/>
    <property type="match status" value="1"/>
</dbReference>
<gene>
    <name evidence="4" type="primary">gmr_5</name>
    <name evidence="4" type="ORF">ROA7745_03135</name>
</gene>
<dbReference type="InterPro" id="IPR000160">
    <property type="entry name" value="GGDEF_dom"/>
</dbReference>
<dbReference type="InterPro" id="IPR001633">
    <property type="entry name" value="EAL_dom"/>
</dbReference>
<dbReference type="EC" id="3.1.4.52" evidence="4"/>
<dbReference type="SUPFAM" id="SSF141868">
    <property type="entry name" value="EAL domain-like"/>
    <property type="match status" value="1"/>
</dbReference>
<keyword evidence="5" id="KW-1185">Reference proteome</keyword>
<evidence type="ECO:0000313" key="5">
    <source>
        <dbReference type="Proteomes" id="UP000193224"/>
    </source>
</evidence>
<dbReference type="EMBL" id="FWXB01000012">
    <property type="protein sequence ID" value="SMC13290.1"/>
    <property type="molecule type" value="Genomic_DNA"/>
</dbReference>
<accession>A0A1X7BUX5</accession>
<feature type="domain" description="GGDEF" evidence="3">
    <location>
        <begin position="318"/>
        <end position="455"/>
    </location>
</feature>
<dbReference type="FunFam" id="3.30.70.270:FF:000001">
    <property type="entry name" value="Diguanylate cyclase domain protein"/>
    <property type="match status" value="1"/>
</dbReference>
<dbReference type="Pfam" id="PF00563">
    <property type="entry name" value="EAL"/>
    <property type="match status" value="1"/>
</dbReference>
<dbReference type="CDD" id="cd01949">
    <property type="entry name" value="GGDEF"/>
    <property type="match status" value="1"/>
</dbReference>
<dbReference type="Gene3D" id="3.30.70.270">
    <property type="match status" value="1"/>
</dbReference>
<keyword evidence="1" id="KW-1133">Transmembrane helix</keyword>
<dbReference type="PANTHER" id="PTHR44757">
    <property type="entry name" value="DIGUANYLATE CYCLASE DGCP"/>
    <property type="match status" value="1"/>
</dbReference>